<evidence type="ECO:0000313" key="1">
    <source>
        <dbReference type="EMBL" id="DAF46591.1"/>
    </source>
</evidence>
<organism evidence="1">
    <name type="scientific">Siphoviridae sp. ctqwY3</name>
    <dbReference type="NCBI Taxonomy" id="2827951"/>
    <lineage>
        <taxon>Viruses</taxon>
        <taxon>Duplodnaviria</taxon>
        <taxon>Heunggongvirae</taxon>
        <taxon>Uroviricota</taxon>
        <taxon>Caudoviricetes</taxon>
    </lineage>
</organism>
<name>A0A8S5S7E2_9CAUD</name>
<accession>A0A8S5S7E2</accession>
<proteinExistence type="predicted"/>
<reference evidence="1" key="1">
    <citation type="journal article" date="2021" name="Proc. Natl. Acad. Sci. U.S.A.">
        <title>A Catalog of Tens of Thousands of Viruses from Human Metagenomes Reveals Hidden Associations with Chronic Diseases.</title>
        <authorList>
            <person name="Tisza M.J."/>
            <person name="Buck C.B."/>
        </authorList>
    </citation>
    <scope>NUCLEOTIDE SEQUENCE</scope>
    <source>
        <strain evidence="1">CtqwY3</strain>
    </source>
</reference>
<dbReference type="Gene3D" id="3.40.50.300">
    <property type="entry name" value="P-loop containing nucleotide triphosphate hydrolases"/>
    <property type="match status" value="1"/>
</dbReference>
<sequence length="465" mass="53299">MPTISQLQVTLSKKQSNLLNDIVAKDVNEIFVLGSTQSGKTFDICLGIILYAQALYEYDPHKQYNGAIVGWSIDTLKGNIADVIEQDLQAMGLVKKVKGVGDYDLKWGSGDEKFLKLYNLKIYFFGFNNVLAFNKILGKPLILEWVDESARIYTQKQLQQPFNELPGRQVSFANHPFLKTIHSFNVEGSENHDYKKDYLDKKPYAKHYTFFPYDNPVLNTKEAIQKVVNMFPPGSLREQKIYNRWCVAEGKVFSNINILHSLDGFVIREIGLGNDYGSVNPTTFVPIALCYNTNAKRWVLIRLQCFFHDPKVNGDTPTTEFYSKQLRLFMVYLKKCYPHVPITTNVIDSEASHFDNRLTVDNIPHSTSKKGPGSVDTGVQHLQSLIQKEYYYILEMPSITMFRDNGEPVLSGKDESLLEYESYQYDSIKSVREGINCYKKENDHSIDASRYLIDEWKDTGRCPVV</sequence>
<dbReference type="Gene3D" id="3.30.420.280">
    <property type="match status" value="1"/>
</dbReference>
<dbReference type="InterPro" id="IPR027417">
    <property type="entry name" value="P-loop_NTPase"/>
</dbReference>
<dbReference type="EMBL" id="BK032541">
    <property type="protein sequence ID" value="DAF46591.1"/>
    <property type="molecule type" value="Genomic_DNA"/>
</dbReference>
<protein>
    <submittedName>
        <fullName evidence="1">Large terminase</fullName>
    </submittedName>
</protein>